<evidence type="ECO:0000313" key="3">
    <source>
        <dbReference type="EMBL" id="MBB6072963.1"/>
    </source>
</evidence>
<comment type="caution">
    <text evidence="3">The sequence shown here is derived from an EMBL/GenBank/DDBJ whole genome shotgun (WGS) entry which is preliminary data.</text>
</comment>
<accession>A0A841H4S1</accession>
<dbReference type="AlphaFoldDB" id="A0A841H4S1"/>
<evidence type="ECO:0000259" key="2">
    <source>
        <dbReference type="Pfam" id="PF00156"/>
    </source>
</evidence>
<dbReference type="EMBL" id="JACHIA010000020">
    <property type="protein sequence ID" value="MBB6072963.1"/>
    <property type="molecule type" value="Genomic_DNA"/>
</dbReference>
<dbReference type="Gene3D" id="3.40.50.2020">
    <property type="match status" value="1"/>
</dbReference>
<evidence type="ECO:0000256" key="1">
    <source>
        <dbReference type="ARBA" id="ARBA00008007"/>
    </source>
</evidence>
<organism evidence="3 4">
    <name type="scientific">Longimicrobium terrae</name>
    <dbReference type="NCBI Taxonomy" id="1639882"/>
    <lineage>
        <taxon>Bacteria</taxon>
        <taxon>Pseudomonadati</taxon>
        <taxon>Gemmatimonadota</taxon>
        <taxon>Longimicrobiia</taxon>
        <taxon>Longimicrobiales</taxon>
        <taxon>Longimicrobiaceae</taxon>
        <taxon>Longimicrobium</taxon>
    </lineage>
</organism>
<sequence>MNVIRDLISGAWTGALDLVFAPICVACREPVSTTEPERIVCRVCWTRCRPLPAPRCDRCWGPVPAREDPRPKCRTCGEWPAAVRSIRSAFVMGTEPRALVHALKYGGWRAAAEPMSARMAAMTWPRDVDDEARLVVAVPTSRSRLRERGYNQAVLLADGFARRTGRASAPGLLVRTRASATQTALHPGERKANVARAFTAPAAGAGELRGEHVILVDDVWTTGATALACSQALLEAGARVVSVATFARVIPELER</sequence>
<name>A0A841H4S1_9BACT</name>
<dbReference type="InterPro" id="IPR000836">
    <property type="entry name" value="PRTase_dom"/>
</dbReference>
<keyword evidence="4" id="KW-1185">Reference proteome</keyword>
<reference evidence="3 4" key="1">
    <citation type="submission" date="2020-08" db="EMBL/GenBank/DDBJ databases">
        <title>Genomic Encyclopedia of Type Strains, Phase IV (KMG-IV): sequencing the most valuable type-strain genomes for metagenomic binning, comparative biology and taxonomic classification.</title>
        <authorList>
            <person name="Goeker M."/>
        </authorList>
    </citation>
    <scope>NUCLEOTIDE SEQUENCE [LARGE SCALE GENOMIC DNA]</scope>
    <source>
        <strain evidence="3 4">DSM 29007</strain>
    </source>
</reference>
<dbReference type="InterPro" id="IPR029057">
    <property type="entry name" value="PRTase-like"/>
</dbReference>
<dbReference type="SUPFAM" id="SSF53271">
    <property type="entry name" value="PRTase-like"/>
    <property type="match status" value="1"/>
</dbReference>
<dbReference type="PANTHER" id="PTHR47505">
    <property type="entry name" value="DNA UTILIZATION PROTEIN YHGH"/>
    <property type="match status" value="1"/>
</dbReference>
<dbReference type="Pfam" id="PF00156">
    <property type="entry name" value="Pribosyltran"/>
    <property type="match status" value="1"/>
</dbReference>
<feature type="domain" description="Phosphoribosyltransferase" evidence="2">
    <location>
        <begin position="196"/>
        <end position="248"/>
    </location>
</feature>
<dbReference type="Proteomes" id="UP000582837">
    <property type="component" value="Unassembled WGS sequence"/>
</dbReference>
<comment type="similarity">
    <text evidence="1">Belongs to the ComF/GntX family.</text>
</comment>
<dbReference type="CDD" id="cd06223">
    <property type="entry name" value="PRTases_typeI"/>
    <property type="match status" value="1"/>
</dbReference>
<protein>
    <submittedName>
        <fullName evidence="3">ComF family protein</fullName>
    </submittedName>
</protein>
<evidence type="ECO:0000313" key="4">
    <source>
        <dbReference type="Proteomes" id="UP000582837"/>
    </source>
</evidence>
<proteinExistence type="inferred from homology"/>
<dbReference type="InterPro" id="IPR051910">
    <property type="entry name" value="ComF/GntX_DNA_util-trans"/>
</dbReference>
<gene>
    <name evidence="3" type="ORF">HNQ61_004629</name>
</gene>
<dbReference type="PANTHER" id="PTHR47505:SF1">
    <property type="entry name" value="DNA UTILIZATION PROTEIN YHGH"/>
    <property type="match status" value="1"/>
</dbReference>
<dbReference type="RefSeq" id="WP_170039988.1">
    <property type="nucleotide sequence ID" value="NZ_JABDTL010000002.1"/>
</dbReference>